<name>A0A271IU12_9BACT</name>
<feature type="transmembrane region" description="Helical" evidence="11">
    <location>
        <begin position="165"/>
        <end position="182"/>
    </location>
</feature>
<evidence type="ECO:0000256" key="3">
    <source>
        <dbReference type="ARBA" id="ARBA00022543"/>
    </source>
</evidence>
<dbReference type="GO" id="GO:0007602">
    <property type="term" value="P:phototransduction"/>
    <property type="evidence" value="ECO:0007669"/>
    <property type="project" value="UniProtKB-KW"/>
</dbReference>
<dbReference type="Gene3D" id="1.20.1070.10">
    <property type="entry name" value="Rhodopsin 7-helix transmembrane proteins"/>
    <property type="match status" value="1"/>
</dbReference>
<evidence type="ECO:0000313" key="12">
    <source>
        <dbReference type="EMBL" id="PAP74617.1"/>
    </source>
</evidence>
<feature type="transmembrane region" description="Helical" evidence="11">
    <location>
        <begin position="38"/>
        <end position="59"/>
    </location>
</feature>
<dbReference type="GO" id="GO:0005216">
    <property type="term" value="F:monoatomic ion channel activity"/>
    <property type="evidence" value="ECO:0007669"/>
    <property type="project" value="InterPro"/>
</dbReference>
<dbReference type="InterPro" id="IPR001425">
    <property type="entry name" value="Arc/bac/fun_rhodopsins"/>
</dbReference>
<evidence type="ECO:0000256" key="4">
    <source>
        <dbReference type="ARBA" id="ARBA00022606"/>
    </source>
</evidence>
<evidence type="ECO:0000256" key="2">
    <source>
        <dbReference type="ARBA" id="ARBA00008130"/>
    </source>
</evidence>
<feature type="transmembrane region" description="Helical" evidence="11">
    <location>
        <begin position="194"/>
        <end position="215"/>
    </location>
</feature>
<dbReference type="Proteomes" id="UP000216339">
    <property type="component" value="Unassembled WGS sequence"/>
</dbReference>
<dbReference type="GO" id="GO:0009881">
    <property type="term" value="F:photoreceptor activity"/>
    <property type="evidence" value="ECO:0007669"/>
    <property type="project" value="UniProtKB-KW"/>
</dbReference>
<evidence type="ECO:0000256" key="7">
    <source>
        <dbReference type="ARBA" id="ARBA00022989"/>
    </source>
</evidence>
<evidence type="ECO:0000256" key="5">
    <source>
        <dbReference type="ARBA" id="ARBA00022692"/>
    </source>
</evidence>
<comment type="subcellular location">
    <subcellularLocation>
        <location evidence="1">Membrane</location>
        <topology evidence="1">Multi-pass membrane protein</topology>
    </subcellularLocation>
</comment>
<keyword evidence="6" id="KW-0681">Retinal protein</keyword>
<keyword evidence="4" id="KW-0716">Sensory transduction</keyword>
<dbReference type="SMART" id="SM01021">
    <property type="entry name" value="Bac_rhodopsin"/>
    <property type="match status" value="1"/>
</dbReference>
<dbReference type="EMBL" id="MQWD01000005">
    <property type="protein sequence ID" value="PAP74617.1"/>
    <property type="molecule type" value="Genomic_DNA"/>
</dbReference>
<feature type="transmembrane region" description="Helical" evidence="11">
    <location>
        <begin position="71"/>
        <end position="91"/>
    </location>
</feature>
<evidence type="ECO:0008006" key="14">
    <source>
        <dbReference type="Google" id="ProtNLM"/>
    </source>
</evidence>
<dbReference type="SUPFAM" id="SSF81321">
    <property type="entry name" value="Family A G protein-coupled receptor-like"/>
    <property type="match status" value="1"/>
</dbReference>
<keyword evidence="3" id="KW-0600">Photoreceptor protein</keyword>
<evidence type="ECO:0000256" key="9">
    <source>
        <dbReference type="ARBA" id="ARBA00023136"/>
    </source>
</evidence>
<evidence type="ECO:0000313" key="13">
    <source>
        <dbReference type="Proteomes" id="UP000216339"/>
    </source>
</evidence>
<evidence type="ECO:0000256" key="11">
    <source>
        <dbReference type="SAM" id="Phobius"/>
    </source>
</evidence>
<protein>
    <recommendedName>
        <fullName evidence="14">Rhodopsin</fullName>
    </recommendedName>
</protein>
<dbReference type="AlphaFoldDB" id="A0A271IU12"/>
<keyword evidence="7 11" id="KW-1133">Transmembrane helix</keyword>
<evidence type="ECO:0000256" key="10">
    <source>
        <dbReference type="ARBA" id="ARBA00023170"/>
    </source>
</evidence>
<evidence type="ECO:0000256" key="6">
    <source>
        <dbReference type="ARBA" id="ARBA00022925"/>
    </source>
</evidence>
<dbReference type="OrthoDB" id="70408at2"/>
<dbReference type="GO" id="GO:0016020">
    <property type="term" value="C:membrane"/>
    <property type="evidence" value="ECO:0007669"/>
    <property type="project" value="UniProtKB-SubCell"/>
</dbReference>
<feature type="transmembrane region" description="Helical" evidence="11">
    <location>
        <begin position="125"/>
        <end position="144"/>
    </location>
</feature>
<feature type="transmembrane region" description="Helical" evidence="11">
    <location>
        <begin position="6"/>
        <end position="26"/>
    </location>
</feature>
<keyword evidence="8" id="KW-0157">Chromophore</keyword>
<dbReference type="RefSeq" id="WP_095512583.1">
    <property type="nucleotide sequence ID" value="NZ_MQWD01000005.1"/>
</dbReference>
<evidence type="ECO:0000256" key="8">
    <source>
        <dbReference type="ARBA" id="ARBA00022991"/>
    </source>
</evidence>
<feature type="transmembrane region" description="Helical" evidence="11">
    <location>
        <begin position="98"/>
        <end position="119"/>
    </location>
</feature>
<dbReference type="PRINTS" id="PR00251">
    <property type="entry name" value="BACTRLOPSIN"/>
</dbReference>
<proteinExistence type="inferred from homology"/>
<dbReference type="PROSITE" id="PS00950">
    <property type="entry name" value="BACTERIAL_OPSIN_1"/>
    <property type="match status" value="1"/>
</dbReference>
<organism evidence="12 13">
    <name type="scientific">Rubrivirga marina</name>
    <dbReference type="NCBI Taxonomy" id="1196024"/>
    <lineage>
        <taxon>Bacteria</taxon>
        <taxon>Pseudomonadati</taxon>
        <taxon>Rhodothermota</taxon>
        <taxon>Rhodothermia</taxon>
        <taxon>Rhodothermales</taxon>
        <taxon>Rubricoccaceae</taxon>
        <taxon>Rubrivirga</taxon>
    </lineage>
</organism>
<dbReference type="PROSITE" id="PS00327">
    <property type="entry name" value="BACTERIAL_OPSIN_RET"/>
    <property type="match status" value="1"/>
</dbReference>
<keyword evidence="5 11" id="KW-0812">Transmembrane</keyword>
<dbReference type="PANTHER" id="PTHR28286:SF2">
    <property type="entry name" value="BACTERIORHODOPSIN _OPSIN, NOPA (EUROFUNG)"/>
    <property type="match status" value="1"/>
</dbReference>
<sequence length="245" mass="26692">MTATTWYWIGTAAMALGSVLFGVGAAKADHRPREILYTLNFFICLVAFALYLTMAMGYGAYVSADGTRTTWVRYATWFLTTPLLLLDLTLVASSRNVLAAQLIGANAFMIGTGFIATVLPEDATAITWYLVSCGAYLAIAYMLLGPYRRSAVAAHPQSAGAFRRLVGVHVFLWTMYPLVWILSPEGLDVVGDAWEAGLFTVLDVVAKVGFGFLALSTLSTVMRNREFLGDEAVPERTTVPRRPLA</sequence>
<dbReference type="InterPro" id="IPR018229">
    <property type="entry name" value="Rhodopsin_retinal_BS"/>
</dbReference>
<gene>
    <name evidence="12" type="ORF">BSZ37_20790</name>
</gene>
<evidence type="ECO:0000256" key="1">
    <source>
        <dbReference type="ARBA" id="ARBA00004141"/>
    </source>
</evidence>
<comment type="similarity">
    <text evidence="2">Belongs to the archaeal/bacterial/fungal opsin family.</text>
</comment>
<keyword evidence="9 11" id="KW-0472">Membrane</keyword>
<reference evidence="12 13" key="1">
    <citation type="submission" date="2016-11" db="EMBL/GenBank/DDBJ databases">
        <title>Study of marine rhodopsin-containing bacteria.</title>
        <authorList>
            <person name="Yoshizawa S."/>
            <person name="Kumagai Y."/>
            <person name="Kogure K."/>
        </authorList>
    </citation>
    <scope>NUCLEOTIDE SEQUENCE [LARGE SCALE GENOMIC DNA]</scope>
    <source>
        <strain evidence="12 13">SAORIC-28</strain>
    </source>
</reference>
<keyword evidence="10" id="KW-0675">Receptor</keyword>
<keyword evidence="13" id="KW-1185">Reference proteome</keyword>
<accession>A0A271IU12</accession>
<dbReference type="PANTHER" id="PTHR28286">
    <property type="match status" value="1"/>
</dbReference>
<comment type="caution">
    <text evidence="12">The sequence shown here is derived from an EMBL/GenBank/DDBJ whole genome shotgun (WGS) entry which is preliminary data.</text>
</comment>
<dbReference type="Pfam" id="PF01036">
    <property type="entry name" value="Bac_rhodopsin"/>
    <property type="match status" value="1"/>
</dbReference>